<dbReference type="Pfam" id="PF00413">
    <property type="entry name" value="Peptidase_M10"/>
    <property type="match status" value="1"/>
</dbReference>
<dbReference type="FunFam" id="2.110.10.10:FF:000007">
    <property type="entry name" value="stromelysin-3 isoform X2"/>
    <property type="match status" value="1"/>
</dbReference>
<evidence type="ECO:0000256" key="6">
    <source>
        <dbReference type="ARBA" id="ARBA00022801"/>
    </source>
</evidence>
<feature type="binding site" evidence="12">
    <location>
        <position position="129"/>
    </location>
    <ligand>
        <name>Ca(2+)</name>
        <dbReference type="ChEBI" id="CHEBI:29108"/>
        <label>2</label>
    </ligand>
</feature>
<evidence type="ECO:0000256" key="9">
    <source>
        <dbReference type="ARBA" id="ARBA00023145"/>
    </source>
</evidence>
<keyword evidence="19" id="KW-1185">Reference proteome</keyword>
<evidence type="ECO:0000313" key="19">
    <source>
        <dbReference type="Proteomes" id="UP001516400"/>
    </source>
</evidence>
<dbReference type="Gene3D" id="3.40.390.10">
    <property type="entry name" value="Collagenase (Catalytic Domain)"/>
    <property type="match status" value="1"/>
</dbReference>
<feature type="binding site" description="in inhibited form" evidence="12">
    <location>
        <position position="24"/>
    </location>
    <ligand>
        <name>Zn(2+)</name>
        <dbReference type="ChEBI" id="CHEBI:29105"/>
        <label>2</label>
        <note>catalytic</note>
    </ligand>
</feature>
<keyword evidence="7 11" id="KW-0862">Zinc</keyword>
<dbReference type="SUPFAM" id="SSF55486">
    <property type="entry name" value="Metalloproteases ('zincins'), catalytic domain"/>
    <property type="match status" value="1"/>
</dbReference>
<feature type="binding site" evidence="12">
    <location>
        <position position="337"/>
    </location>
    <ligand>
        <name>Ca(2+)</name>
        <dbReference type="ChEBI" id="CHEBI:29108"/>
        <label>5</label>
    </ligand>
</feature>
<gene>
    <name evidence="18" type="ORF">HHI36_004417</name>
</gene>
<dbReference type="GO" id="GO:0008237">
    <property type="term" value="F:metallopeptidase activity"/>
    <property type="evidence" value="ECO:0007669"/>
    <property type="project" value="UniProtKB-KW"/>
</dbReference>
<comment type="caution">
    <text evidence="18">The sequence shown here is derived from an EMBL/GenBank/DDBJ whole genome shotgun (WGS) entry which is preliminary data.</text>
</comment>
<evidence type="ECO:0000256" key="12">
    <source>
        <dbReference type="PIRSR" id="PIRSR621190-2"/>
    </source>
</evidence>
<dbReference type="SUPFAM" id="SSF47090">
    <property type="entry name" value="PGBD-like"/>
    <property type="match status" value="1"/>
</dbReference>
<keyword evidence="5" id="KW-0677">Repeat</keyword>
<dbReference type="PANTHER" id="PTHR10201:SF291">
    <property type="entry name" value="MATRIX METALLOPROTEINASE 1, ISOFORM C-RELATED"/>
    <property type="match status" value="1"/>
</dbReference>
<evidence type="ECO:0000256" key="10">
    <source>
        <dbReference type="PIRSR" id="PIRSR001191-1"/>
    </source>
</evidence>
<evidence type="ECO:0000256" key="15">
    <source>
        <dbReference type="PROSITE-ProRule" id="PRU01011"/>
    </source>
</evidence>
<feature type="active site" evidence="10">
    <location>
        <position position="155"/>
    </location>
</feature>
<feature type="binding site" evidence="12">
    <location>
        <position position="112"/>
    </location>
    <ligand>
        <name>Ca(2+)</name>
        <dbReference type="ChEBI" id="CHEBI:29108"/>
        <label>3</label>
    </ligand>
</feature>
<dbReference type="CDD" id="cd04278">
    <property type="entry name" value="ZnMc_MMP"/>
    <property type="match status" value="1"/>
</dbReference>
<dbReference type="InterPro" id="IPR001818">
    <property type="entry name" value="Pept_M10_metallopeptidase"/>
</dbReference>
<dbReference type="InterPro" id="IPR024079">
    <property type="entry name" value="MetalloPept_cat_dom_sf"/>
</dbReference>
<feature type="repeat" description="Hemopexin" evidence="15">
    <location>
        <begin position="285"/>
        <end position="330"/>
    </location>
</feature>
<dbReference type="GO" id="GO:0046872">
    <property type="term" value="F:metal ion binding"/>
    <property type="evidence" value="ECO:0007669"/>
    <property type="project" value="UniProtKB-KW"/>
</dbReference>
<dbReference type="CDD" id="cd00094">
    <property type="entry name" value="HX"/>
    <property type="match status" value="1"/>
</dbReference>
<feature type="binding site" evidence="12">
    <location>
        <position position="289"/>
    </location>
    <ligand>
        <name>Ca(2+)</name>
        <dbReference type="ChEBI" id="CHEBI:29108"/>
        <label>4</label>
    </ligand>
</feature>
<reference evidence="18 19" key="1">
    <citation type="journal article" date="2021" name="BMC Biol.">
        <title>Horizontally acquired antibacterial genes associated with adaptive radiation of ladybird beetles.</title>
        <authorList>
            <person name="Li H.S."/>
            <person name="Tang X.F."/>
            <person name="Huang Y.H."/>
            <person name="Xu Z.Y."/>
            <person name="Chen M.L."/>
            <person name="Du X.Y."/>
            <person name="Qiu B.Y."/>
            <person name="Chen P.T."/>
            <person name="Zhang W."/>
            <person name="Slipinski A."/>
            <person name="Escalona H.E."/>
            <person name="Waterhouse R.M."/>
            <person name="Zwick A."/>
            <person name="Pang H."/>
        </authorList>
    </citation>
    <scope>NUCLEOTIDE SEQUENCE [LARGE SCALE GENOMIC DNA]</scope>
    <source>
        <strain evidence="18">SYSU2018</strain>
    </source>
</reference>
<feature type="binding site" evidence="11">
    <location>
        <position position="154"/>
    </location>
    <ligand>
        <name>Zn(2+)</name>
        <dbReference type="ChEBI" id="CHEBI:29105"/>
        <label>2</label>
        <note>catalytic</note>
    </ligand>
</feature>
<dbReference type="EMBL" id="JABFTP020000144">
    <property type="protein sequence ID" value="KAL3281201.1"/>
    <property type="molecule type" value="Genomic_DNA"/>
</dbReference>
<dbReference type="InterPro" id="IPR033739">
    <property type="entry name" value="M10A_MMP"/>
</dbReference>
<dbReference type="InterPro" id="IPR018487">
    <property type="entry name" value="Hemopexin-like_repeat"/>
</dbReference>
<dbReference type="GO" id="GO:0006508">
    <property type="term" value="P:proteolysis"/>
    <property type="evidence" value="ECO:0007669"/>
    <property type="project" value="UniProtKB-KW"/>
</dbReference>
<keyword evidence="12" id="KW-0106">Calcium</keyword>
<evidence type="ECO:0000256" key="14">
    <source>
        <dbReference type="PIRSR" id="PIRSR621190-5"/>
    </source>
</evidence>
<evidence type="ECO:0000256" key="5">
    <source>
        <dbReference type="ARBA" id="ARBA00022737"/>
    </source>
</evidence>
<dbReference type="InterPro" id="IPR021190">
    <property type="entry name" value="Pept_M10A"/>
</dbReference>
<feature type="binding site" evidence="12">
    <location>
        <position position="120"/>
    </location>
    <ligand>
        <name>Zn(2+)</name>
        <dbReference type="ChEBI" id="CHEBI:29105"/>
        <label>1</label>
    </ligand>
</feature>
<feature type="compositionally biased region" description="Basic and acidic residues" evidence="16">
    <location>
        <begin position="216"/>
        <end position="235"/>
    </location>
</feature>
<dbReference type="PANTHER" id="PTHR10201">
    <property type="entry name" value="MATRIX METALLOPROTEINASE"/>
    <property type="match status" value="1"/>
</dbReference>
<evidence type="ECO:0000256" key="13">
    <source>
        <dbReference type="PIRSR" id="PIRSR621190-4"/>
    </source>
</evidence>
<comment type="cofactor">
    <cofactor evidence="12">
        <name>Ca(2+)</name>
        <dbReference type="ChEBI" id="CHEBI:29108"/>
    </cofactor>
    <text evidence="12">Can bind about 5 Ca(2+) ions per subunit.</text>
</comment>
<feature type="binding site" evidence="12">
    <location>
        <position position="131"/>
    </location>
    <ligand>
        <name>Zn(2+)</name>
        <dbReference type="ChEBI" id="CHEBI:29105"/>
        <label>1</label>
    </ligand>
</feature>
<dbReference type="PRINTS" id="PR00138">
    <property type="entry name" value="MATRIXIN"/>
</dbReference>
<keyword evidence="4" id="KW-0732">Signal</keyword>
<feature type="region of interest" description="Disordered" evidence="16">
    <location>
        <begin position="203"/>
        <end position="235"/>
    </location>
</feature>
<dbReference type="InterPro" id="IPR036365">
    <property type="entry name" value="PGBD-like_sf"/>
</dbReference>
<feature type="binding site" evidence="12">
    <location>
        <position position="172"/>
    </location>
    <ligand>
        <name>Zn(2+)</name>
        <dbReference type="ChEBI" id="CHEBI:29105"/>
        <label>2</label>
        <note>catalytic</note>
    </ligand>
</feature>
<evidence type="ECO:0000256" key="11">
    <source>
        <dbReference type="PIRSR" id="PIRSR001191-2"/>
    </source>
</evidence>
<dbReference type="InterPro" id="IPR036375">
    <property type="entry name" value="Hemopexin-like_dom_sf"/>
</dbReference>
<evidence type="ECO:0000256" key="2">
    <source>
        <dbReference type="ARBA" id="ARBA00022670"/>
    </source>
</evidence>
<feature type="domain" description="Peptidase metallopeptidase" evidence="17">
    <location>
        <begin position="43"/>
        <end position="199"/>
    </location>
</feature>
<dbReference type="PIRSF" id="PIRSF001191">
    <property type="entry name" value="Peptidase_M10A_matrix"/>
    <property type="match status" value="1"/>
</dbReference>
<feature type="modified residue" description="Phosphotyrosine; by PKDCC" evidence="13">
    <location>
        <position position="319"/>
    </location>
</feature>
<feature type="binding site" evidence="12">
    <location>
        <position position="291"/>
    </location>
    <ligand>
        <name>Ca(2+)</name>
        <dbReference type="ChEBI" id="CHEBI:29108"/>
        <label>5</label>
    </ligand>
</feature>
<feature type="short sequence motif" description="Cysteine switch" evidence="14">
    <location>
        <begin position="22"/>
        <end position="30"/>
    </location>
</feature>
<keyword evidence="2" id="KW-0645">Protease</keyword>
<name>A0ABD2NS56_9CUCU</name>
<feature type="binding site" evidence="12">
    <location>
        <position position="127"/>
    </location>
    <ligand>
        <name>Ca(2+)</name>
        <dbReference type="ChEBI" id="CHEBI:29108"/>
        <label>2</label>
    </ligand>
</feature>
<evidence type="ECO:0000259" key="17">
    <source>
        <dbReference type="SMART" id="SM00235"/>
    </source>
</evidence>
<feature type="binding site" evidence="11">
    <location>
        <position position="164"/>
    </location>
    <ligand>
        <name>Zn(2+)</name>
        <dbReference type="ChEBI" id="CHEBI:29105"/>
        <label>2</label>
        <note>catalytic</note>
    </ligand>
</feature>
<organism evidence="18 19">
    <name type="scientific">Cryptolaemus montrouzieri</name>
    <dbReference type="NCBI Taxonomy" id="559131"/>
    <lineage>
        <taxon>Eukaryota</taxon>
        <taxon>Metazoa</taxon>
        <taxon>Ecdysozoa</taxon>
        <taxon>Arthropoda</taxon>
        <taxon>Hexapoda</taxon>
        <taxon>Insecta</taxon>
        <taxon>Pterygota</taxon>
        <taxon>Neoptera</taxon>
        <taxon>Endopterygota</taxon>
        <taxon>Coleoptera</taxon>
        <taxon>Polyphaga</taxon>
        <taxon>Cucujiformia</taxon>
        <taxon>Coccinelloidea</taxon>
        <taxon>Coccinellidae</taxon>
        <taxon>Scymninae</taxon>
        <taxon>Scymnini</taxon>
        <taxon>Cryptolaemus</taxon>
    </lineage>
</organism>
<comment type="cofactor">
    <cofactor evidence="12">
        <name>Zn(2+)</name>
        <dbReference type="ChEBI" id="CHEBI:29105"/>
    </cofactor>
    <text evidence="12">Binds 2 Zn(2+) ions per subunit.</text>
</comment>
<feature type="binding site" evidence="12">
    <location>
        <position position="243"/>
    </location>
    <ligand>
        <name>Ca(2+)</name>
        <dbReference type="ChEBI" id="CHEBI:29108"/>
        <label>4</label>
    </ligand>
</feature>
<dbReference type="Pfam" id="PF00045">
    <property type="entry name" value="Hemopexin"/>
    <property type="match status" value="4"/>
</dbReference>
<feature type="repeat" description="Hemopexin" evidence="15">
    <location>
        <begin position="239"/>
        <end position="284"/>
    </location>
</feature>
<feature type="binding site" evidence="12">
    <location>
        <position position="136"/>
    </location>
    <ligand>
        <name>Ca(2+)</name>
        <dbReference type="ChEBI" id="CHEBI:29108"/>
        <label>1</label>
    </ligand>
</feature>
<feature type="binding site" evidence="12">
    <location>
        <position position="105"/>
    </location>
    <ligand>
        <name>Zn(2+)</name>
        <dbReference type="ChEBI" id="CHEBI:29105"/>
        <label>1</label>
    </ligand>
</feature>
<dbReference type="InterPro" id="IPR000585">
    <property type="entry name" value="Hemopexin-like_dom"/>
</dbReference>
<dbReference type="PROSITE" id="PS51642">
    <property type="entry name" value="HEMOPEXIN_2"/>
    <property type="match status" value="4"/>
</dbReference>
<sequence length="517" mass="58143">MFAGLDVTGKLDTQTIEAMSLPRCGVKDKVGTGDNRSKRYALQGSRWKVKDLKYRITKYPTNLKRSAVDTTIQKAFNVWSEYTDLTFTPSTGHVHIDIRFEKGEHGDGDPFDGPGGTLAHAYFPVYGGDAHFDASERWTVDSYSGTNLFQVAAHEFGHSLGLSHSDVREALMAPFYRGYDPIFSLNEDDIYGIQALYGKKTKKSSRPSYDQDGDYDESKVNDRKEPAPKPSGDHDLCKNQKIDTIFTSADGQTYVFKGDKYWRLTEDSIAPGYPKMISSNWPGLPGDIDGAFTYKNGKTYFFKGSKYWRYKGSKMDGTYPKDISEGFTGIPDNIDSALVWSGNGKIYFFKGTKFWRFDPSARPPVKNVYPKPISNWEGVPDNLDAGFQWTNGYTYFFKDGGYYRFNDKNFAVDRSPPAFPRSIGHWWFGCKDAPEGTVGTSESRDWLINEEGEYADDASKIYHETDDINNLVEEDGAKHAARNNANSTVSLKNKSSHISSSFALVALVTLKFLHSVF</sequence>
<evidence type="ECO:0000256" key="8">
    <source>
        <dbReference type="ARBA" id="ARBA00023049"/>
    </source>
</evidence>
<feature type="binding site" evidence="11">
    <location>
        <position position="158"/>
    </location>
    <ligand>
        <name>Zn(2+)</name>
        <dbReference type="ChEBI" id="CHEBI:29105"/>
        <label>2</label>
        <note>catalytic</note>
    </ligand>
</feature>
<evidence type="ECO:0000256" key="7">
    <source>
        <dbReference type="ARBA" id="ARBA00022833"/>
    </source>
</evidence>
<evidence type="ECO:0000256" key="16">
    <source>
        <dbReference type="SAM" id="MobiDB-lite"/>
    </source>
</evidence>
<feature type="binding site" evidence="12">
    <location>
        <position position="107"/>
    </location>
    <ligand>
        <name>Zn(2+)</name>
        <dbReference type="ChEBI" id="CHEBI:29105"/>
        <label>1</label>
    </ligand>
</feature>
<feature type="binding site" evidence="12">
    <location>
        <position position="384"/>
    </location>
    <ligand>
        <name>Ca(2+)</name>
        <dbReference type="ChEBI" id="CHEBI:29108"/>
        <label>4</label>
    </ligand>
</feature>
<feature type="binding site" evidence="12">
    <location>
        <position position="113"/>
    </location>
    <ligand>
        <name>Ca(2+)</name>
        <dbReference type="ChEBI" id="CHEBI:29108"/>
        <label>3</label>
    </ligand>
</feature>
<feature type="repeat" description="Hemopexin" evidence="15">
    <location>
        <begin position="331"/>
        <end position="380"/>
    </location>
</feature>
<evidence type="ECO:0000256" key="3">
    <source>
        <dbReference type="ARBA" id="ARBA00022723"/>
    </source>
</evidence>
<dbReference type="SMART" id="SM00120">
    <property type="entry name" value="HX"/>
    <property type="match status" value="4"/>
</dbReference>
<dbReference type="SMART" id="SM00235">
    <property type="entry name" value="ZnMc"/>
    <property type="match status" value="1"/>
</dbReference>
<dbReference type="FunFam" id="3.40.390.10:FF:000022">
    <property type="entry name" value="Matrix metalloproteinase 1, isoform C"/>
    <property type="match status" value="1"/>
</dbReference>
<evidence type="ECO:0000313" key="18">
    <source>
        <dbReference type="EMBL" id="KAL3281201.1"/>
    </source>
</evidence>
<evidence type="ECO:0000256" key="1">
    <source>
        <dbReference type="ARBA" id="ARBA00010370"/>
    </source>
</evidence>
<comment type="similarity">
    <text evidence="1">Belongs to the peptidase M10A family.</text>
</comment>
<feature type="binding site" evidence="12">
    <location>
        <position position="245"/>
    </location>
    <ligand>
        <name>Ca(2+)</name>
        <dbReference type="ChEBI" id="CHEBI:29108"/>
        <label>5</label>
    </ligand>
</feature>
<keyword evidence="6" id="KW-0378">Hydrolase</keyword>
<keyword evidence="3 11" id="KW-0479">Metal-binding</keyword>
<feature type="binding site" evidence="12">
    <location>
        <position position="136"/>
    </location>
    <ligand>
        <name>Ca(2+)</name>
        <dbReference type="ChEBI" id="CHEBI:29108"/>
        <label>3</label>
    </ligand>
</feature>
<dbReference type="InterPro" id="IPR006026">
    <property type="entry name" value="Peptidase_Metallo"/>
</dbReference>
<protein>
    <recommendedName>
        <fullName evidence="17">Peptidase metallopeptidase domain-containing protein</fullName>
    </recommendedName>
</protein>
<dbReference type="SUPFAM" id="SSF50923">
    <property type="entry name" value="Hemopexin-like domain"/>
    <property type="match status" value="1"/>
</dbReference>
<dbReference type="Gene3D" id="2.110.10.10">
    <property type="entry name" value="Hemopexin-like domain"/>
    <property type="match status" value="1"/>
</dbReference>
<proteinExistence type="inferred from homology"/>
<keyword evidence="9" id="KW-0865">Zymogen</keyword>
<feature type="binding site" evidence="12">
    <location>
        <position position="133"/>
    </location>
    <ligand>
        <name>Ca(2+)</name>
        <dbReference type="ChEBI" id="CHEBI:29108"/>
        <label>3</label>
    </ligand>
</feature>
<evidence type="ECO:0000256" key="4">
    <source>
        <dbReference type="ARBA" id="ARBA00022729"/>
    </source>
</evidence>
<dbReference type="AlphaFoldDB" id="A0ABD2NS56"/>
<keyword evidence="8" id="KW-0482">Metalloprotease</keyword>
<dbReference type="Proteomes" id="UP001516400">
    <property type="component" value="Unassembled WGS sequence"/>
</dbReference>
<feature type="repeat" description="Hemopexin" evidence="15">
    <location>
        <begin position="381"/>
        <end position="430"/>
    </location>
</feature>
<accession>A0ABD2NS56</accession>